<sequence>MRSKTLLFLPVLLLVVAGAFAQTAPPSADDVLKEATKTAAKEKKQVFVIFHASWCGWCHKMDEAMNDPAVKPYFDKNYVVRHLVVMEAKEKKDLENPGATEFMAKYHGDNQGIPFWLIFDKKGKLVADSQLRPEGAGLDQPGQNTGCPATPEEIGHFLKVLKQTSKLNDEEISAIEKRFKAIRG</sequence>
<keyword evidence="2" id="KW-0732">Signal</keyword>
<evidence type="ECO:0000313" key="4">
    <source>
        <dbReference type="EMBL" id="WEK38170.1"/>
    </source>
</evidence>
<dbReference type="InterPro" id="IPR013766">
    <property type="entry name" value="Thioredoxin_domain"/>
</dbReference>
<dbReference type="InterPro" id="IPR017937">
    <property type="entry name" value="Thioredoxin_CS"/>
</dbReference>
<gene>
    <name evidence="4" type="ORF">P0Y53_11750</name>
</gene>
<proteinExistence type="predicted"/>
<dbReference type="Pfam" id="PF13899">
    <property type="entry name" value="Thioredoxin_7"/>
    <property type="match status" value="1"/>
</dbReference>
<dbReference type="AlphaFoldDB" id="A0AAJ5WWR7"/>
<organism evidence="4 5">
    <name type="scientific">Candidatus Pseudobacter hemicellulosilyticus</name>
    <dbReference type="NCBI Taxonomy" id="3121375"/>
    <lineage>
        <taxon>Bacteria</taxon>
        <taxon>Pseudomonadati</taxon>
        <taxon>Bacteroidota</taxon>
        <taxon>Chitinophagia</taxon>
        <taxon>Chitinophagales</taxon>
        <taxon>Chitinophagaceae</taxon>
        <taxon>Pseudobacter</taxon>
    </lineage>
</organism>
<feature type="domain" description="Thioredoxin" evidence="3">
    <location>
        <begin position="13"/>
        <end position="166"/>
    </location>
</feature>
<evidence type="ECO:0000256" key="1">
    <source>
        <dbReference type="ARBA" id="ARBA00023284"/>
    </source>
</evidence>
<evidence type="ECO:0000259" key="3">
    <source>
        <dbReference type="PROSITE" id="PS51352"/>
    </source>
</evidence>
<dbReference type="InterPro" id="IPR036249">
    <property type="entry name" value="Thioredoxin-like_sf"/>
</dbReference>
<reference evidence="4" key="1">
    <citation type="submission" date="2023-03" db="EMBL/GenBank/DDBJ databases">
        <title>Andean soil-derived lignocellulolytic bacterial consortium as a source of novel taxa and putative plastic-active enzymes.</title>
        <authorList>
            <person name="Diaz-Garcia L."/>
            <person name="Chuvochina M."/>
            <person name="Feuerriegel G."/>
            <person name="Bunk B."/>
            <person name="Sproer C."/>
            <person name="Streit W.R."/>
            <person name="Rodriguez L.M."/>
            <person name="Overmann J."/>
            <person name="Jimenez D.J."/>
        </authorList>
    </citation>
    <scope>NUCLEOTIDE SEQUENCE</scope>
    <source>
        <strain evidence="4">MAG 7</strain>
    </source>
</reference>
<feature type="signal peptide" evidence="2">
    <location>
        <begin position="1"/>
        <end position="21"/>
    </location>
</feature>
<evidence type="ECO:0000313" key="5">
    <source>
        <dbReference type="Proteomes" id="UP001220610"/>
    </source>
</evidence>
<dbReference type="SUPFAM" id="SSF52833">
    <property type="entry name" value="Thioredoxin-like"/>
    <property type="match status" value="1"/>
</dbReference>
<keyword evidence="1" id="KW-0676">Redox-active center</keyword>
<protein>
    <submittedName>
        <fullName evidence="4">Thioredoxin family protein</fullName>
    </submittedName>
</protein>
<name>A0AAJ5WWR7_9BACT</name>
<accession>A0AAJ5WWR7</accession>
<evidence type="ECO:0000256" key="2">
    <source>
        <dbReference type="SAM" id="SignalP"/>
    </source>
</evidence>
<dbReference type="Gene3D" id="3.40.30.10">
    <property type="entry name" value="Glutaredoxin"/>
    <property type="match status" value="1"/>
</dbReference>
<dbReference type="PROSITE" id="PS51352">
    <property type="entry name" value="THIOREDOXIN_2"/>
    <property type="match status" value="1"/>
</dbReference>
<dbReference type="EMBL" id="CP119311">
    <property type="protein sequence ID" value="WEK38170.1"/>
    <property type="molecule type" value="Genomic_DNA"/>
</dbReference>
<feature type="chain" id="PRO_5042594576" evidence="2">
    <location>
        <begin position="22"/>
        <end position="184"/>
    </location>
</feature>
<dbReference type="PROSITE" id="PS00194">
    <property type="entry name" value="THIOREDOXIN_1"/>
    <property type="match status" value="1"/>
</dbReference>
<dbReference type="Proteomes" id="UP001220610">
    <property type="component" value="Chromosome"/>
</dbReference>